<comment type="catalytic activity">
    <reaction evidence="1">
        <text>N(6)-succinyl-L-lysyl-[protein] + NAD(+) + H2O = 2''-O-succinyl-ADP-D-ribose + nicotinamide + L-lysyl-[protein]</text>
        <dbReference type="Rhea" id="RHEA:47668"/>
        <dbReference type="Rhea" id="RHEA-COMP:9752"/>
        <dbReference type="Rhea" id="RHEA-COMP:11877"/>
        <dbReference type="ChEBI" id="CHEBI:15377"/>
        <dbReference type="ChEBI" id="CHEBI:17154"/>
        <dbReference type="ChEBI" id="CHEBI:29969"/>
        <dbReference type="ChEBI" id="CHEBI:57540"/>
        <dbReference type="ChEBI" id="CHEBI:87830"/>
        <dbReference type="ChEBI" id="CHEBI:87832"/>
    </reaction>
</comment>
<dbReference type="GO" id="GO:0070403">
    <property type="term" value="F:NAD+ binding"/>
    <property type="evidence" value="ECO:0007669"/>
    <property type="project" value="UniProtKB-UniRule"/>
</dbReference>
<dbReference type="InterPro" id="IPR050134">
    <property type="entry name" value="NAD-dep_sirtuin_deacylases"/>
</dbReference>
<accession>A0A518FLW6</accession>
<feature type="binding site" evidence="1">
    <location>
        <begin position="184"/>
        <end position="186"/>
    </location>
    <ligand>
        <name>NAD(+)</name>
        <dbReference type="ChEBI" id="CHEBI:57540"/>
    </ligand>
</feature>
<dbReference type="InterPro" id="IPR029035">
    <property type="entry name" value="DHS-like_NAD/FAD-binding_dom"/>
</dbReference>
<dbReference type="GO" id="GO:0036055">
    <property type="term" value="F:protein-succinyllysine desuccinylase activity"/>
    <property type="evidence" value="ECO:0007669"/>
    <property type="project" value="UniProtKB-UniRule"/>
</dbReference>
<dbReference type="EC" id="2.3.1.286" evidence="1"/>
<dbReference type="Gene3D" id="3.30.1600.10">
    <property type="entry name" value="SIR2/SIRT2 'Small Domain"/>
    <property type="match status" value="1"/>
</dbReference>
<feature type="binding site" evidence="1">
    <location>
        <begin position="23"/>
        <end position="42"/>
    </location>
    <ligand>
        <name>NAD(+)</name>
        <dbReference type="ChEBI" id="CHEBI:57540"/>
    </ligand>
</feature>
<feature type="binding site" evidence="1">
    <location>
        <position position="67"/>
    </location>
    <ligand>
        <name>substrate</name>
    </ligand>
</feature>
<dbReference type="GO" id="GO:0005737">
    <property type="term" value="C:cytoplasm"/>
    <property type="evidence" value="ECO:0007669"/>
    <property type="project" value="UniProtKB-SubCell"/>
</dbReference>
<dbReference type="PROSITE" id="PS50305">
    <property type="entry name" value="SIRTUIN"/>
    <property type="match status" value="1"/>
</dbReference>
<comment type="subcellular location">
    <subcellularLocation>
        <location evidence="1">Cytoplasm</location>
    </subcellularLocation>
</comment>
<dbReference type="PANTHER" id="PTHR11085:SF4">
    <property type="entry name" value="NAD-DEPENDENT PROTEIN DEACYLASE"/>
    <property type="match status" value="1"/>
</dbReference>
<dbReference type="Proteomes" id="UP000320839">
    <property type="component" value="Chromosome"/>
</dbReference>
<evidence type="ECO:0000313" key="4">
    <source>
        <dbReference type="Proteomes" id="UP000320839"/>
    </source>
</evidence>
<dbReference type="Pfam" id="PF02146">
    <property type="entry name" value="SIR2"/>
    <property type="match status" value="1"/>
</dbReference>
<protein>
    <recommendedName>
        <fullName evidence="1">NAD-dependent protein deacylase</fullName>
        <ecNumber evidence="1">2.3.1.286</ecNumber>
    </recommendedName>
    <alternativeName>
        <fullName evidence="1">Regulatory protein SIR2 homolog</fullName>
    </alternativeName>
</protein>
<organism evidence="3 4">
    <name type="scientific">Gimesia panareensis</name>
    <dbReference type="NCBI Taxonomy" id="2527978"/>
    <lineage>
        <taxon>Bacteria</taxon>
        <taxon>Pseudomonadati</taxon>
        <taxon>Planctomycetota</taxon>
        <taxon>Planctomycetia</taxon>
        <taxon>Planctomycetales</taxon>
        <taxon>Planctomycetaceae</taxon>
        <taxon>Gimesia</taxon>
    </lineage>
</organism>
<dbReference type="PANTHER" id="PTHR11085">
    <property type="entry name" value="NAD-DEPENDENT PROTEIN DEACYLASE SIRTUIN-5, MITOCHONDRIAL-RELATED"/>
    <property type="match status" value="1"/>
</dbReference>
<feature type="binding site" evidence="1">
    <location>
        <position position="226"/>
    </location>
    <ligand>
        <name>NAD(+)</name>
        <dbReference type="ChEBI" id="CHEBI:57540"/>
    </ligand>
</feature>
<feature type="binding site" evidence="1">
    <location>
        <begin position="100"/>
        <end position="103"/>
    </location>
    <ligand>
        <name>NAD(+)</name>
        <dbReference type="ChEBI" id="CHEBI:57540"/>
    </ligand>
</feature>
<feature type="active site" description="Proton acceptor" evidence="1">
    <location>
        <position position="118"/>
    </location>
</feature>
<dbReference type="GO" id="GO:0036054">
    <property type="term" value="F:protein-malonyllysine demalonylase activity"/>
    <property type="evidence" value="ECO:0007669"/>
    <property type="project" value="InterPro"/>
</dbReference>
<comment type="similarity">
    <text evidence="1">Belongs to the sirtuin family. Class III subfamily.</text>
</comment>
<accession>A0A518A465</accession>
<name>A0A518A465_9PLAN</name>
<evidence type="ECO:0000256" key="1">
    <source>
        <dbReference type="HAMAP-Rule" id="MF_01121"/>
    </source>
</evidence>
<dbReference type="InterPro" id="IPR026590">
    <property type="entry name" value="Ssirtuin_cat_dom"/>
</dbReference>
<comment type="function">
    <text evidence="1">NAD-dependent lysine deacetylase and desuccinylase that specifically removes acetyl and succinyl groups on target proteins. Modulates the activities of several proteins which are inactive in their acylated form.</text>
</comment>
<evidence type="ECO:0000313" key="3">
    <source>
        <dbReference type="EMBL" id="QDV17265.1"/>
    </source>
</evidence>
<keyword evidence="1" id="KW-0963">Cytoplasm</keyword>
<dbReference type="HAMAP" id="MF_01121">
    <property type="entry name" value="Sirtuin_ClassIII"/>
    <property type="match status" value="1"/>
</dbReference>
<dbReference type="EMBL" id="CP036317">
    <property type="protein sequence ID" value="QDV17265.1"/>
    <property type="molecule type" value="Genomic_DNA"/>
</dbReference>
<reference evidence="3 4" key="1">
    <citation type="submission" date="2019-02" db="EMBL/GenBank/DDBJ databases">
        <title>Deep-cultivation of Planctomycetes and their phenomic and genomic characterization uncovers novel biology.</title>
        <authorList>
            <person name="Wiegand S."/>
            <person name="Jogler M."/>
            <person name="Boedeker C."/>
            <person name="Pinto D."/>
            <person name="Vollmers J."/>
            <person name="Rivas-Marin E."/>
            <person name="Kohn T."/>
            <person name="Peeters S.H."/>
            <person name="Heuer A."/>
            <person name="Rast P."/>
            <person name="Oberbeckmann S."/>
            <person name="Bunk B."/>
            <person name="Jeske O."/>
            <person name="Meyerdierks A."/>
            <person name="Storesund J.E."/>
            <person name="Kallscheuer N."/>
            <person name="Luecker S."/>
            <person name="Lage O.M."/>
            <person name="Pohl T."/>
            <person name="Merkel B.J."/>
            <person name="Hornburger P."/>
            <person name="Mueller R.-W."/>
            <person name="Bruemmer F."/>
            <person name="Labrenz M."/>
            <person name="Spormann A.M."/>
            <person name="Op den Camp H."/>
            <person name="Overmann J."/>
            <person name="Amann R."/>
            <person name="Jetten M.S.M."/>
            <person name="Mascher T."/>
            <person name="Medema M.H."/>
            <person name="Devos D.P."/>
            <person name="Kaster A.-K."/>
            <person name="Ovreas L."/>
            <person name="Rohde M."/>
            <person name="Galperin M.Y."/>
            <person name="Jogler C."/>
        </authorList>
    </citation>
    <scope>NUCLEOTIDE SEQUENCE [LARGE SCALE GENOMIC DNA]</scope>
    <source>
        <strain evidence="3 4">Pan153</strain>
    </source>
</reference>
<feature type="binding site" evidence="1">
    <location>
        <position position="70"/>
    </location>
    <ligand>
        <name>substrate</name>
    </ligand>
</feature>
<dbReference type="InterPro" id="IPR027546">
    <property type="entry name" value="Sirtuin_class_III"/>
</dbReference>
<keyword evidence="1" id="KW-0520">NAD</keyword>
<dbReference type="AlphaFoldDB" id="A0A518A465"/>
<gene>
    <name evidence="3" type="primary">cobB_1</name>
    <name evidence="1" type="synonym">cobB</name>
    <name evidence="3" type="ORF">Pan153_19000</name>
</gene>
<comment type="catalytic activity">
    <reaction evidence="1">
        <text>N(6)-acetyl-L-lysyl-[protein] + NAD(+) + H2O = 2''-O-acetyl-ADP-D-ribose + nicotinamide + L-lysyl-[protein]</text>
        <dbReference type="Rhea" id="RHEA:43636"/>
        <dbReference type="Rhea" id="RHEA-COMP:9752"/>
        <dbReference type="Rhea" id="RHEA-COMP:10731"/>
        <dbReference type="ChEBI" id="CHEBI:15377"/>
        <dbReference type="ChEBI" id="CHEBI:17154"/>
        <dbReference type="ChEBI" id="CHEBI:29969"/>
        <dbReference type="ChEBI" id="CHEBI:57540"/>
        <dbReference type="ChEBI" id="CHEBI:61930"/>
        <dbReference type="ChEBI" id="CHEBI:83767"/>
        <dbReference type="EC" id="2.3.1.286"/>
    </reaction>
</comment>
<dbReference type="GO" id="GO:0017136">
    <property type="term" value="F:histone deacetylase activity, NAD-dependent"/>
    <property type="evidence" value="ECO:0007669"/>
    <property type="project" value="TreeGrafter"/>
</dbReference>
<proteinExistence type="inferred from homology"/>
<sequence>MKVKERTVMSEPIDPNKVVVLTGAGISAESGLPTFRDMGGLWEQYEITEVASPEAWERDPQLVLDFYNARRTQAVAAEPNAAHRALAELESRYEVVVITQNVDDLHERGGSSNVIHVHGELVKARSTADPSLIYEIGGKEIQLGDLCEEGSQLRPHIVWFGEMIHNTEVSVAHIRSAGKVLVVGTSLSVYPAAGLVQLASEEAEKLIVSPDLEQEPTGFHWIRGTAVEHVPQIVQRWLEGERGV</sequence>
<dbReference type="InterPro" id="IPR003000">
    <property type="entry name" value="Sirtuin"/>
</dbReference>
<evidence type="ECO:0000256" key="2">
    <source>
        <dbReference type="PROSITE-ProRule" id="PRU00236"/>
    </source>
</evidence>
<comment type="caution">
    <text evidence="1 2">Lacks conserved residue(s) required for the propagation of feature annotation.</text>
</comment>
<dbReference type="SUPFAM" id="SSF52467">
    <property type="entry name" value="DHS-like NAD/FAD-binding domain"/>
    <property type="match status" value="1"/>
</dbReference>
<dbReference type="Gene3D" id="3.40.50.1220">
    <property type="entry name" value="TPP-binding domain"/>
    <property type="match status" value="1"/>
</dbReference>
<keyword evidence="3" id="KW-0378">Hydrolase</keyword>
<dbReference type="InterPro" id="IPR026591">
    <property type="entry name" value="Sirtuin_cat_small_dom_sf"/>
</dbReference>
<comment type="domain">
    <text evidence="1">2 residues (Tyr-67 and Arg-70) present in a large hydrophobic pocket are probably involved in substrate specificity. They are important for desuccinylation activity, but dispensable for deacetylation activity.</text>
</comment>